<evidence type="ECO:0000313" key="9">
    <source>
        <dbReference type="EMBL" id="KZT35739.1"/>
    </source>
</evidence>
<evidence type="ECO:0000256" key="7">
    <source>
        <dbReference type="SAM" id="Phobius"/>
    </source>
</evidence>
<protein>
    <submittedName>
        <fullName evidence="9">Aldo/keto reductase</fullName>
    </submittedName>
</protein>
<dbReference type="OrthoDB" id="416253at2759"/>
<evidence type="ECO:0000256" key="4">
    <source>
        <dbReference type="PIRSR" id="PIRSR000097-1"/>
    </source>
</evidence>
<proteinExistence type="inferred from homology"/>
<dbReference type="InterPro" id="IPR020471">
    <property type="entry name" value="AKR"/>
</dbReference>
<dbReference type="CDD" id="cd19120">
    <property type="entry name" value="AKR_AKR3C2-3"/>
    <property type="match status" value="1"/>
</dbReference>
<dbReference type="GO" id="GO:0016616">
    <property type="term" value="F:oxidoreductase activity, acting on the CH-OH group of donors, NAD or NADP as acceptor"/>
    <property type="evidence" value="ECO:0007669"/>
    <property type="project" value="UniProtKB-ARBA"/>
</dbReference>
<dbReference type="PRINTS" id="PR00069">
    <property type="entry name" value="ALDKETRDTASE"/>
</dbReference>
<gene>
    <name evidence="9" type="ORF">SISSUDRAFT_1050936</name>
</gene>
<feature type="domain" description="NADP-dependent oxidoreductase" evidence="8">
    <location>
        <begin position="18"/>
        <end position="263"/>
    </location>
</feature>
<feature type="active site" description="Proton donor" evidence="4">
    <location>
        <position position="52"/>
    </location>
</feature>
<dbReference type="InterPro" id="IPR018170">
    <property type="entry name" value="Aldo/ket_reductase_CS"/>
</dbReference>
<dbReference type="AlphaFoldDB" id="A0A166AW15"/>
<comment type="similarity">
    <text evidence="1">Belongs to the aldo/keto reductase family.</text>
</comment>
<dbReference type="STRING" id="1314776.A0A166AW15"/>
<name>A0A166AW15_9AGAM</name>
<dbReference type="Pfam" id="PF00248">
    <property type="entry name" value="Aldo_ket_red"/>
    <property type="match status" value="1"/>
</dbReference>
<feature type="site" description="Lowers pKa of active site Tyr" evidence="6">
    <location>
        <position position="77"/>
    </location>
</feature>
<feature type="transmembrane region" description="Helical" evidence="7">
    <location>
        <begin position="270"/>
        <end position="290"/>
    </location>
</feature>
<evidence type="ECO:0000256" key="3">
    <source>
        <dbReference type="ARBA" id="ARBA00023002"/>
    </source>
</evidence>
<keyword evidence="7" id="KW-1133">Transmembrane helix</keyword>
<dbReference type="InterPro" id="IPR023210">
    <property type="entry name" value="NADP_OxRdtase_dom"/>
</dbReference>
<dbReference type="PIRSF" id="PIRSF000097">
    <property type="entry name" value="AKR"/>
    <property type="match status" value="1"/>
</dbReference>
<dbReference type="PANTHER" id="PTHR43827:SF3">
    <property type="entry name" value="NADP-DEPENDENT OXIDOREDUCTASE DOMAIN-CONTAINING PROTEIN"/>
    <property type="match status" value="1"/>
</dbReference>
<accession>A0A166AW15</accession>
<feature type="binding site" evidence="5">
    <location>
        <position position="106"/>
    </location>
    <ligand>
        <name>substrate</name>
    </ligand>
</feature>
<dbReference type="Gene3D" id="3.20.20.100">
    <property type="entry name" value="NADP-dependent oxidoreductase domain"/>
    <property type="match status" value="1"/>
</dbReference>
<dbReference type="FunFam" id="3.20.20.100:FF:000002">
    <property type="entry name" value="2,5-diketo-D-gluconic acid reductase A"/>
    <property type="match status" value="1"/>
</dbReference>
<evidence type="ECO:0000256" key="2">
    <source>
        <dbReference type="ARBA" id="ARBA00022857"/>
    </source>
</evidence>
<keyword evidence="2" id="KW-0521">NADP</keyword>
<dbReference type="EMBL" id="KV428129">
    <property type="protein sequence ID" value="KZT35739.1"/>
    <property type="molecule type" value="Genomic_DNA"/>
</dbReference>
<dbReference type="GO" id="GO:0016652">
    <property type="term" value="F:oxidoreductase activity, acting on NAD(P)H as acceptor"/>
    <property type="evidence" value="ECO:0007669"/>
    <property type="project" value="InterPro"/>
</dbReference>
<evidence type="ECO:0000259" key="8">
    <source>
        <dbReference type="Pfam" id="PF00248"/>
    </source>
</evidence>
<evidence type="ECO:0000256" key="6">
    <source>
        <dbReference type="PIRSR" id="PIRSR000097-3"/>
    </source>
</evidence>
<keyword evidence="7" id="KW-0812">Transmembrane</keyword>
<dbReference type="PROSITE" id="PS00062">
    <property type="entry name" value="ALDOKETO_REDUCTASE_2"/>
    <property type="match status" value="1"/>
</dbReference>
<evidence type="ECO:0000256" key="1">
    <source>
        <dbReference type="ARBA" id="ARBA00007905"/>
    </source>
</evidence>
<keyword evidence="10" id="KW-1185">Reference proteome</keyword>
<sequence length="297" mass="32879">MISQDKIRLNDGTHIPIIAFGTWTAGGGSIVTERVDQALEVGFNHIDTAQLYRNEEETGVAIRESGLSRDEIYVTTKYSGFKDIETSIQDSLKNLGLSYVDLYLIHSPRLAQGDIPALWKKMEKIKADGLAKSIGVSNFQVNDLKILLKNAKVVPAVNQIQFHPYVYEQQRAVHAFGHEQGIITEAYSALIPITRRPGGPLDAPLNKIAERLNATPDQVLLAWVKAKGAVTVTYSSKKERLEGYLEAMELELTSEDIHALDSAGAKKAKFAALMRPVLLLSLISLTYGVLRFCNIRM</sequence>
<dbReference type="InterPro" id="IPR036812">
    <property type="entry name" value="NAD(P)_OxRdtase_dom_sf"/>
</dbReference>
<dbReference type="Proteomes" id="UP000076798">
    <property type="component" value="Unassembled WGS sequence"/>
</dbReference>
<dbReference type="PANTHER" id="PTHR43827">
    <property type="entry name" value="2,5-DIKETO-D-GLUCONIC ACID REDUCTASE"/>
    <property type="match status" value="1"/>
</dbReference>
<organism evidence="9 10">
    <name type="scientific">Sistotremastrum suecicum HHB10207 ss-3</name>
    <dbReference type="NCBI Taxonomy" id="1314776"/>
    <lineage>
        <taxon>Eukaryota</taxon>
        <taxon>Fungi</taxon>
        <taxon>Dikarya</taxon>
        <taxon>Basidiomycota</taxon>
        <taxon>Agaricomycotina</taxon>
        <taxon>Agaricomycetes</taxon>
        <taxon>Sistotremastrales</taxon>
        <taxon>Sistotremastraceae</taxon>
        <taxon>Sistotremastrum</taxon>
    </lineage>
</organism>
<dbReference type="InterPro" id="IPR044494">
    <property type="entry name" value="AKR3C2/3"/>
</dbReference>
<evidence type="ECO:0000313" key="10">
    <source>
        <dbReference type="Proteomes" id="UP000076798"/>
    </source>
</evidence>
<keyword evidence="3" id="KW-0560">Oxidoreductase</keyword>
<evidence type="ECO:0000256" key="5">
    <source>
        <dbReference type="PIRSR" id="PIRSR000097-2"/>
    </source>
</evidence>
<dbReference type="SUPFAM" id="SSF51430">
    <property type="entry name" value="NAD(P)-linked oxidoreductase"/>
    <property type="match status" value="1"/>
</dbReference>
<reference evidence="9 10" key="1">
    <citation type="journal article" date="2016" name="Mol. Biol. Evol.">
        <title>Comparative Genomics of Early-Diverging Mushroom-Forming Fungi Provides Insights into the Origins of Lignocellulose Decay Capabilities.</title>
        <authorList>
            <person name="Nagy L.G."/>
            <person name="Riley R."/>
            <person name="Tritt A."/>
            <person name="Adam C."/>
            <person name="Daum C."/>
            <person name="Floudas D."/>
            <person name="Sun H."/>
            <person name="Yadav J.S."/>
            <person name="Pangilinan J."/>
            <person name="Larsson K.H."/>
            <person name="Matsuura K."/>
            <person name="Barry K."/>
            <person name="Labutti K."/>
            <person name="Kuo R."/>
            <person name="Ohm R.A."/>
            <person name="Bhattacharya S.S."/>
            <person name="Shirouzu T."/>
            <person name="Yoshinaga Y."/>
            <person name="Martin F.M."/>
            <person name="Grigoriev I.V."/>
            <person name="Hibbett D.S."/>
        </authorList>
    </citation>
    <scope>NUCLEOTIDE SEQUENCE [LARGE SCALE GENOMIC DNA]</scope>
    <source>
        <strain evidence="9 10">HHB10207 ss-3</strain>
    </source>
</reference>
<keyword evidence="7" id="KW-0472">Membrane</keyword>